<accession>A0A7I3ZLC0</accession>
<dbReference type="Gramene" id="Pp3c14_14100V3.6">
    <property type="protein sequence ID" value="PAC:32960762.CDS.1"/>
    <property type="gene ID" value="Pp3c14_14100"/>
</dbReference>
<proteinExistence type="predicted"/>
<sequence>MLAYYGSEFYCAFVLLSAFFFFFFFFFAYFTFPFSFVFEEIGLLRKPVVGLWKRESVHFHVFFEHLCSLSLFPKSRRFSLWVLKIFETGSEVFKTLQSASLRLLAFTSPLVSAHLFFSGRIFIHLYRLILWMAGLWCRKVDWMLSIFSTLYIFCRC</sequence>
<protein>
    <submittedName>
        <fullName evidence="2">Uncharacterized protein</fullName>
    </submittedName>
</protein>
<dbReference type="EnsemblPlants" id="Pp3c14_14100V3.6">
    <property type="protein sequence ID" value="PAC:32960762.CDS.1"/>
    <property type="gene ID" value="Pp3c14_14100"/>
</dbReference>
<keyword evidence="1" id="KW-0812">Transmembrane</keyword>
<dbReference type="EMBL" id="ABEU02000014">
    <property type="status" value="NOT_ANNOTATED_CDS"/>
    <property type="molecule type" value="Genomic_DNA"/>
</dbReference>
<feature type="transmembrane region" description="Helical" evidence="1">
    <location>
        <begin position="12"/>
        <end position="38"/>
    </location>
</feature>
<organism evidence="2 3">
    <name type="scientific">Physcomitrium patens</name>
    <name type="common">Spreading-leaved earth moss</name>
    <name type="synonym">Physcomitrella patens</name>
    <dbReference type="NCBI Taxonomy" id="3218"/>
    <lineage>
        <taxon>Eukaryota</taxon>
        <taxon>Viridiplantae</taxon>
        <taxon>Streptophyta</taxon>
        <taxon>Embryophyta</taxon>
        <taxon>Bryophyta</taxon>
        <taxon>Bryophytina</taxon>
        <taxon>Bryopsida</taxon>
        <taxon>Funariidae</taxon>
        <taxon>Funariales</taxon>
        <taxon>Funariaceae</taxon>
        <taxon>Physcomitrium</taxon>
    </lineage>
</organism>
<keyword evidence="3" id="KW-1185">Reference proteome</keyword>
<reference evidence="2" key="3">
    <citation type="submission" date="2020-12" db="UniProtKB">
        <authorList>
            <consortium name="EnsemblPlants"/>
        </authorList>
    </citation>
    <scope>IDENTIFICATION</scope>
</reference>
<gene>
    <name evidence="2" type="primary">LOC112291831</name>
</gene>
<evidence type="ECO:0000313" key="2">
    <source>
        <dbReference type="EnsemblPlants" id="PAC:32960762.CDS.1"/>
    </source>
</evidence>
<keyword evidence="1" id="KW-0472">Membrane</keyword>
<name>A0A7I3ZLC0_PHYPA</name>
<reference evidence="2 3" key="1">
    <citation type="journal article" date="2008" name="Science">
        <title>The Physcomitrella genome reveals evolutionary insights into the conquest of land by plants.</title>
        <authorList>
            <person name="Rensing S."/>
            <person name="Lang D."/>
            <person name="Zimmer A."/>
            <person name="Terry A."/>
            <person name="Salamov A."/>
            <person name="Shapiro H."/>
            <person name="Nishiyama T."/>
            <person name="Perroud P.-F."/>
            <person name="Lindquist E."/>
            <person name="Kamisugi Y."/>
            <person name="Tanahashi T."/>
            <person name="Sakakibara K."/>
            <person name="Fujita T."/>
            <person name="Oishi K."/>
            <person name="Shin-I T."/>
            <person name="Kuroki Y."/>
            <person name="Toyoda A."/>
            <person name="Suzuki Y."/>
            <person name="Hashimoto A."/>
            <person name="Yamaguchi K."/>
            <person name="Sugano A."/>
            <person name="Kohara Y."/>
            <person name="Fujiyama A."/>
            <person name="Anterola A."/>
            <person name="Aoki S."/>
            <person name="Ashton N."/>
            <person name="Barbazuk W.B."/>
            <person name="Barker E."/>
            <person name="Bennetzen J."/>
            <person name="Bezanilla M."/>
            <person name="Blankenship R."/>
            <person name="Cho S.H."/>
            <person name="Dutcher S."/>
            <person name="Estelle M."/>
            <person name="Fawcett J.A."/>
            <person name="Gundlach H."/>
            <person name="Hanada K."/>
            <person name="Heyl A."/>
            <person name="Hicks K.A."/>
            <person name="Hugh J."/>
            <person name="Lohr M."/>
            <person name="Mayer K."/>
            <person name="Melkozernov A."/>
            <person name="Murata T."/>
            <person name="Nelson D."/>
            <person name="Pils B."/>
            <person name="Prigge M."/>
            <person name="Reiss B."/>
            <person name="Renner T."/>
            <person name="Rombauts S."/>
            <person name="Rushton P."/>
            <person name="Sanderfoot A."/>
            <person name="Schween G."/>
            <person name="Shiu S.-H."/>
            <person name="Stueber K."/>
            <person name="Theodoulou F.L."/>
            <person name="Tu H."/>
            <person name="Van de Peer Y."/>
            <person name="Verrier P.J."/>
            <person name="Waters E."/>
            <person name="Wood A."/>
            <person name="Yang L."/>
            <person name="Cove D."/>
            <person name="Cuming A."/>
            <person name="Hasebe M."/>
            <person name="Lucas S."/>
            <person name="Mishler D.B."/>
            <person name="Reski R."/>
            <person name="Grigoriev I."/>
            <person name="Quatrano R.S."/>
            <person name="Boore J.L."/>
        </authorList>
    </citation>
    <scope>NUCLEOTIDE SEQUENCE [LARGE SCALE GENOMIC DNA]</scope>
    <source>
        <strain evidence="2 3">cv. Gransden 2004</strain>
    </source>
</reference>
<dbReference type="AlphaFoldDB" id="A0A7I3ZLC0"/>
<evidence type="ECO:0000313" key="3">
    <source>
        <dbReference type="Proteomes" id="UP000006727"/>
    </source>
</evidence>
<dbReference type="Proteomes" id="UP000006727">
    <property type="component" value="Chromosome 14"/>
</dbReference>
<reference evidence="2 3" key="2">
    <citation type="journal article" date="2018" name="Plant J.">
        <title>The Physcomitrella patens chromosome-scale assembly reveals moss genome structure and evolution.</title>
        <authorList>
            <person name="Lang D."/>
            <person name="Ullrich K.K."/>
            <person name="Murat F."/>
            <person name="Fuchs J."/>
            <person name="Jenkins J."/>
            <person name="Haas F.B."/>
            <person name="Piednoel M."/>
            <person name="Gundlach H."/>
            <person name="Van Bel M."/>
            <person name="Meyberg R."/>
            <person name="Vives C."/>
            <person name="Morata J."/>
            <person name="Symeonidi A."/>
            <person name="Hiss M."/>
            <person name="Muchero W."/>
            <person name="Kamisugi Y."/>
            <person name="Saleh O."/>
            <person name="Blanc G."/>
            <person name="Decker E.L."/>
            <person name="van Gessel N."/>
            <person name="Grimwood J."/>
            <person name="Hayes R.D."/>
            <person name="Graham S.W."/>
            <person name="Gunter L.E."/>
            <person name="McDaniel S.F."/>
            <person name="Hoernstein S.N.W."/>
            <person name="Larsson A."/>
            <person name="Li F.W."/>
            <person name="Perroud P.F."/>
            <person name="Phillips J."/>
            <person name="Ranjan P."/>
            <person name="Rokshar D.S."/>
            <person name="Rothfels C.J."/>
            <person name="Schneider L."/>
            <person name="Shu S."/>
            <person name="Stevenson D.W."/>
            <person name="Thummler F."/>
            <person name="Tillich M."/>
            <person name="Villarreal Aguilar J.C."/>
            <person name="Widiez T."/>
            <person name="Wong G.K."/>
            <person name="Wymore A."/>
            <person name="Zhang Y."/>
            <person name="Zimmer A.D."/>
            <person name="Quatrano R.S."/>
            <person name="Mayer K.F.X."/>
            <person name="Goodstein D."/>
            <person name="Casacuberta J.M."/>
            <person name="Vandepoele K."/>
            <person name="Reski R."/>
            <person name="Cuming A.C."/>
            <person name="Tuskan G.A."/>
            <person name="Maumus F."/>
            <person name="Salse J."/>
            <person name="Schmutz J."/>
            <person name="Rensing S.A."/>
        </authorList>
    </citation>
    <scope>NUCLEOTIDE SEQUENCE [LARGE SCALE GENOMIC DNA]</scope>
    <source>
        <strain evidence="2 3">cv. Gransden 2004</strain>
    </source>
</reference>
<keyword evidence="1" id="KW-1133">Transmembrane helix</keyword>
<evidence type="ECO:0000256" key="1">
    <source>
        <dbReference type="SAM" id="Phobius"/>
    </source>
</evidence>